<evidence type="ECO:0000256" key="7">
    <source>
        <dbReference type="ARBA" id="ARBA00023002"/>
    </source>
</evidence>
<dbReference type="Gene3D" id="3.10.180.10">
    <property type="entry name" value="2,3-Dihydroxybiphenyl 1,2-Dioxygenase, domain 1"/>
    <property type="match status" value="1"/>
</dbReference>
<evidence type="ECO:0000256" key="10">
    <source>
        <dbReference type="SAM" id="MobiDB-lite"/>
    </source>
</evidence>
<keyword evidence="4" id="KW-0677">Repeat</keyword>
<dbReference type="GO" id="GO:0051213">
    <property type="term" value="F:dioxygenase activity"/>
    <property type="evidence" value="ECO:0007669"/>
    <property type="project" value="UniProtKB-KW"/>
</dbReference>
<dbReference type="Proteomes" id="UP000325645">
    <property type="component" value="Unassembled WGS sequence"/>
</dbReference>
<dbReference type="Pfam" id="PF00903">
    <property type="entry name" value="Glyoxalase"/>
    <property type="match status" value="1"/>
</dbReference>
<evidence type="ECO:0000256" key="6">
    <source>
        <dbReference type="ARBA" id="ARBA00022964"/>
    </source>
</evidence>
<keyword evidence="7 9" id="KW-0560">Oxidoreductase</keyword>
<dbReference type="EMBL" id="CABVJH010000008">
    <property type="protein sequence ID" value="VVQ35455.1"/>
    <property type="molecule type" value="Genomic_DNA"/>
</dbReference>
<organism evidence="12 13">
    <name type="scientific">Pseudomonas fluorescens</name>
    <dbReference type="NCBI Taxonomy" id="294"/>
    <lineage>
        <taxon>Bacteria</taxon>
        <taxon>Pseudomonadati</taxon>
        <taxon>Pseudomonadota</taxon>
        <taxon>Gammaproteobacteria</taxon>
        <taxon>Pseudomonadales</taxon>
        <taxon>Pseudomonadaceae</taxon>
        <taxon>Pseudomonas</taxon>
    </lineage>
</organism>
<keyword evidence="6 9" id="KW-0223">Dioxygenase</keyword>
<dbReference type="PANTHER" id="PTHR21366:SF30">
    <property type="entry name" value="BLL2330 PROTEIN"/>
    <property type="match status" value="1"/>
</dbReference>
<gene>
    <name evidence="12" type="ORF">PS943_04345</name>
</gene>
<feature type="region of interest" description="Disordered" evidence="10">
    <location>
        <begin position="174"/>
        <end position="209"/>
    </location>
</feature>
<evidence type="ECO:0000256" key="8">
    <source>
        <dbReference type="ARBA" id="ARBA00023004"/>
    </source>
</evidence>
<dbReference type="InterPro" id="IPR029068">
    <property type="entry name" value="Glyas_Bleomycin-R_OHBP_Dase"/>
</dbReference>
<dbReference type="SUPFAM" id="SSF54593">
    <property type="entry name" value="Glyoxalase/Bleomycin resistance protein/Dihydroxybiphenyl dioxygenase"/>
    <property type="match status" value="1"/>
</dbReference>
<evidence type="ECO:0000256" key="4">
    <source>
        <dbReference type="ARBA" id="ARBA00022737"/>
    </source>
</evidence>
<comment type="similarity">
    <text evidence="2 9">Belongs to the extradiol ring-cleavage dioxygenase family.</text>
</comment>
<dbReference type="CDD" id="cd06587">
    <property type="entry name" value="VOC"/>
    <property type="match status" value="1"/>
</dbReference>
<evidence type="ECO:0000256" key="3">
    <source>
        <dbReference type="ARBA" id="ARBA00022723"/>
    </source>
</evidence>
<evidence type="ECO:0000256" key="5">
    <source>
        <dbReference type="ARBA" id="ARBA00022797"/>
    </source>
</evidence>
<keyword evidence="8 9" id="KW-0408">Iron</keyword>
<evidence type="ECO:0000313" key="12">
    <source>
        <dbReference type="EMBL" id="VVQ35455.1"/>
    </source>
</evidence>
<protein>
    <recommendedName>
        <fullName evidence="11">VOC domain-containing protein</fullName>
    </recommendedName>
</protein>
<name>A0A5E7WMD7_PSEFL</name>
<dbReference type="GO" id="GO:0008198">
    <property type="term" value="F:ferrous iron binding"/>
    <property type="evidence" value="ECO:0007669"/>
    <property type="project" value="InterPro"/>
</dbReference>
<proteinExistence type="inferred from homology"/>
<accession>A0A5E7WMD7</accession>
<evidence type="ECO:0000313" key="13">
    <source>
        <dbReference type="Proteomes" id="UP000325645"/>
    </source>
</evidence>
<dbReference type="InterPro" id="IPR050383">
    <property type="entry name" value="GlyoxalaseI/FosfomycinResist"/>
</dbReference>
<keyword evidence="3" id="KW-0479">Metal-binding</keyword>
<dbReference type="InterPro" id="IPR004360">
    <property type="entry name" value="Glyas_Fos-R_dOase_dom"/>
</dbReference>
<dbReference type="InterPro" id="IPR000486">
    <property type="entry name" value="Xdiol_ring_cleave_dOase_1/2"/>
</dbReference>
<keyword evidence="5 9" id="KW-0058">Aromatic hydrocarbons catabolism</keyword>
<feature type="domain" description="VOC" evidence="11">
    <location>
        <begin position="5"/>
        <end position="140"/>
    </location>
</feature>
<dbReference type="AlphaFoldDB" id="A0A5E7WMD7"/>
<evidence type="ECO:0000256" key="1">
    <source>
        <dbReference type="ARBA" id="ARBA00001954"/>
    </source>
</evidence>
<evidence type="ECO:0000259" key="11">
    <source>
        <dbReference type="PROSITE" id="PS51819"/>
    </source>
</evidence>
<evidence type="ECO:0000256" key="9">
    <source>
        <dbReference type="RuleBase" id="RU000683"/>
    </source>
</evidence>
<dbReference type="PROSITE" id="PS00082">
    <property type="entry name" value="EXTRADIOL_DIOXYGENAS"/>
    <property type="match status" value="1"/>
</dbReference>
<sequence>MLCKSLHHAAFRCQDARATVNFYTNILGLKFIHAMGEDHVPSTGAYSPHIHIFFEMEDGSCIAFFELPNDKGEVSGRDAETPGWVQHFAFRVQDMDTLLNAKKDMESKGIKVLGPVNHDDFLTSIYFFDPSGHRLELGVHTATPEMDKAFRGEAMQVLDLWDETHDWSQREKIFGSASGYQRPAQETEQVPSHKDEPYSYAYGVDQSKN</sequence>
<dbReference type="PROSITE" id="PS51819">
    <property type="entry name" value="VOC"/>
    <property type="match status" value="1"/>
</dbReference>
<dbReference type="RefSeq" id="WP_150658038.1">
    <property type="nucleotide sequence ID" value="NZ_CABVJH010000008.1"/>
</dbReference>
<comment type="cofactor">
    <cofactor evidence="1 9">
        <name>Fe(2+)</name>
        <dbReference type="ChEBI" id="CHEBI:29033"/>
    </cofactor>
</comment>
<dbReference type="InterPro" id="IPR037523">
    <property type="entry name" value="VOC_core"/>
</dbReference>
<evidence type="ECO:0000256" key="2">
    <source>
        <dbReference type="ARBA" id="ARBA00008784"/>
    </source>
</evidence>
<dbReference type="PANTHER" id="PTHR21366">
    <property type="entry name" value="GLYOXALASE FAMILY PROTEIN"/>
    <property type="match status" value="1"/>
</dbReference>
<reference evidence="12 13" key="1">
    <citation type="submission" date="2019-09" db="EMBL/GenBank/DDBJ databases">
        <authorList>
            <person name="Chandra G."/>
            <person name="Truman W A."/>
        </authorList>
    </citation>
    <scope>NUCLEOTIDE SEQUENCE [LARGE SCALE GENOMIC DNA]</scope>
    <source>
        <strain evidence="12">PS943</strain>
    </source>
</reference>